<dbReference type="EMBL" id="CP097649">
    <property type="protein sequence ID" value="URI15926.1"/>
    <property type="molecule type" value="Genomic_DNA"/>
</dbReference>
<gene>
    <name evidence="1" type="ORF">M8231_02740</name>
</gene>
<keyword evidence="2" id="KW-1185">Reference proteome</keyword>
<evidence type="ECO:0000313" key="2">
    <source>
        <dbReference type="Proteomes" id="UP001055429"/>
    </source>
</evidence>
<reference evidence="1" key="1">
    <citation type="submission" date="2022-05" db="EMBL/GenBank/DDBJ databases">
        <title>Brevundimonas albigilva TT17 genome sequence.</title>
        <authorList>
            <person name="Lee K."/>
            <person name="Son H."/>
        </authorList>
    </citation>
    <scope>NUCLEOTIDE SEQUENCE</scope>
    <source>
        <strain evidence="1">TT17</strain>
    </source>
</reference>
<dbReference type="Proteomes" id="UP001055429">
    <property type="component" value="Chromosome"/>
</dbReference>
<name>A0ABY4SLX7_9CAUL</name>
<dbReference type="RefSeq" id="WP_250202197.1">
    <property type="nucleotide sequence ID" value="NZ_CP097649.1"/>
</dbReference>
<proteinExistence type="predicted"/>
<evidence type="ECO:0000313" key="1">
    <source>
        <dbReference type="EMBL" id="URI15926.1"/>
    </source>
</evidence>
<accession>A0ABY4SLX7</accession>
<protein>
    <submittedName>
        <fullName evidence="1">Uncharacterized protein</fullName>
    </submittedName>
</protein>
<sequence length="106" mass="11727">MSQWDGTMPHNSQETVVVPREPTEEMLNAAAVLLSRNALPKNWPGLHKIYRAMIAAAPASPDPLLEEAVGHIKRLCDWIEYETGGELPYEEGEEDADAFLAKLGRA</sequence>
<organism evidence="1 2">
    <name type="scientific">Brevundimonas albigilva</name>
    <dbReference type="NCBI Taxonomy" id="1312364"/>
    <lineage>
        <taxon>Bacteria</taxon>
        <taxon>Pseudomonadati</taxon>
        <taxon>Pseudomonadota</taxon>
        <taxon>Alphaproteobacteria</taxon>
        <taxon>Caulobacterales</taxon>
        <taxon>Caulobacteraceae</taxon>
        <taxon>Brevundimonas</taxon>
    </lineage>
</organism>